<gene>
    <name evidence="7" type="ORF">EGR_01009</name>
</gene>
<dbReference type="InterPro" id="IPR010613">
    <property type="entry name" value="PES"/>
</dbReference>
<feature type="compositionally biased region" description="Basic and acidic residues" evidence="5">
    <location>
        <begin position="488"/>
        <end position="503"/>
    </location>
</feature>
<keyword evidence="8" id="KW-1185">Reference proteome</keyword>
<dbReference type="Gene3D" id="3.40.50.10190">
    <property type="entry name" value="BRCT domain"/>
    <property type="match status" value="1"/>
</dbReference>
<comment type="caution">
    <text evidence="7">The sequence shown here is derived from an EMBL/GenBank/DDBJ whole genome shotgun (WGS) entry which is preliminary data.</text>
</comment>
<evidence type="ECO:0000256" key="1">
    <source>
        <dbReference type="ARBA" id="ARBA00022517"/>
    </source>
</evidence>
<evidence type="ECO:0000256" key="2">
    <source>
        <dbReference type="ARBA" id="ARBA00022552"/>
    </source>
</evidence>
<feature type="domain" description="BRCT" evidence="6">
    <location>
        <begin position="316"/>
        <end position="405"/>
    </location>
</feature>
<dbReference type="PANTHER" id="PTHR12221:SF6">
    <property type="entry name" value="PESCADILLO HOMOLOG"/>
    <property type="match status" value="1"/>
</dbReference>
<feature type="region of interest" description="Disordered" evidence="5">
    <location>
        <begin position="476"/>
        <end position="510"/>
    </location>
</feature>
<dbReference type="PROSITE" id="PS50172">
    <property type="entry name" value="BRCT"/>
    <property type="match status" value="1"/>
</dbReference>
<evidence type="ECO:0000313" key="7">
    <source>
        <dbReference type="EMBL" id="EUB63881.1"/>
    </source>
</evidence>
<comment type="subcellular location">
    <subcellularLocation>
        <location evidence="4">Nucleus</location>
        <location evidence="4">Nucleolus</location>
    </subcellularLocation>
    <subcellularLocation>
        <location evidence="4">Nucleus</location>
        <location evidence="4">Nucleoplasm</location>
    </subcellularLocation>
</comment>
<dbReference type="AlphaFoldDB" id="W6UT47"/>
<evidence type="ECO:0000259" key="6">
    <source>
        <dbReference type="PROSITE" id="PS50172"/>
    </source>
</evidence>
<dbReference type="GO" id="GO:0003723">
    <property type="term" value="F:RNA binding"/>
    <property type="evidence" value="ECO:0007669"/>
    <property type="project" value="TreeGrafter"/>
</dbReference>
<dbReference type="InterPro" id="IPR001357">
    <property type="entry name" value="BRCT_dom"/>
</dbReference>
<keyword evidence="1 4" id="KW-0690">Ribosome biogenesis</keyword>
<dbReference type="Pfam" id="PF06732">
    <property type="entry name" value="Pescadillo_N"/>
    <property type="match status" value="1"/>
</dbReference>
<dbReference type="GO" id="GO:0043021">
    <property type="term" value="F:ribonucleoprotein complex binding"/>
    <property type="evidence" value="ECO:0007669"/>
    <property type="project" value="UniProtKB-UniRule"/>
</dbReference>
<dbReference type="KEGG" id="egl:EGR_01009"/>
<dbReference type="GeneID" id="36336724"/>
<dbReference type="OrthoDB" id="10264910at2759"/>
<dbReference type="STRING" id="6210.W6UT47"/>
<evidence type="ECO:0000256" key="3">
    <source>
        <dbReference type="ARBA" id="ARBA00023242"/>
    </source>
</evidence>
<dbReference type="InterPro" id="IPR036420">
    <property type="entry name" value="BRCT_dom_sf"/>
</dbReference>
<sequence>MRRQKKNEKGTVAAYLSQKQAMRKLQLGLSNFRRICILKGIYPVEPKNKKKAGLGNSQPKIYFHSKDIAFLAREPLIETFRKLRVHQKRLRRAREKLDKDKEYRLRMNKPTYTLHHLVRERYPTRSDALRDLTDSLNLVFLFARLPRLTQFHPALISLCRRFSVEFLHYVIAVRCIRKAFITIKGFFLEAVIDEIPVVWVIPHQAATHTPTDVDYRLLATCVEFDVTLLGSLLCNLYKQAGLLYPPEFNTPNINAPSSSYCTPENMHFEFLASFSFPIKGSEKNSADSVQLDDLMELQAIDDSVTAAVNKQIQAQRIQHIFDGKHFFFNREVPKEVLTVIIRSCGGDCSWDATSGLGATYTEDDGRIDYQIVDRPMKEMKSNRRPQWVFDSLNAGRLLPTQDYLPSVSLPPHLSPFATALTADPRTAMAEALKQAAAVSAAPGFGAGSALYRPPEVDYLAGLVSLAEVRGAAVAAAQTDETSGNQQKEGGEEGHLEVGGEEKKGSKKNKTNKHNVIRALKKGKKAVVKPGQSVNQLVVKMAERAEENAQRKLREMMLPKRHKNLYRKMVHAQKAADKDMRQLAERRKAFEKFKSTVPEETEIMAPKYNL</sequence>
<organism evidence="7 8">
    <name type="scientific">Echinococcus granulosus</name>
    <name type="common">Hydatid tapeworm</name>
    <dbReference type="NCBI Taxonomy" id="6210"/>
    <lineage>
        <taxon>Eukaryota</taxon>
        <taxon>Metazoa</taxon>
        <taxon>Spiralia</taxon>
        <taxon>Lophotrochozoa</taxon>
        <taxon>Platyhelminthes</taxon>
        <taxon>Cestoda</taxon>
        <taxon>Eucestoda</taxon>
        <taxon>Cyclophyllidea</taxon>
        <taxon>Taeniidae</taxon>
        <taxon>Echinococcus</taxon>
        <taxon>Echinococcus granulosus group</taxon>
    </lineage>
</organism>
<keyword evidence="3 4" id="KW-0539">Nucleus</keyword>
<dbReference type="GO" id="GO:0000466">
    <property type="term" value="P:maturation of 5.8S rRNA from tricistronic rRNA transcript (SSU-rRNA, 5.8S rRNA, LSU-rRNA)"/>
    <property type="evidence" value="ECO:0007669"/>
    <property type="project" value="UniProtKB-UniRule"/>
</dbReference>
<protein>
    <recommendedName>
        <fullName evidence="4">Pescadillo homolog</fullName>
    </recommendedName>
</protein>
<keyword evidence="2 4" id="KW-0698">rRNA processing</keyword>
<dbReference type="HAMAP" id="MF_03028">
    <property type="entry name" value="Pescadillo"/>
    <property type="match status" value="1"/>
</dbReference>
<reference evidence="7 8" key="1">
    <citation type="journal article" date="2013" name="Nat. Genet.">
        <title>The genome of the hydatid tapeworm Echinococcus granulosus.</title>
        <authorList>
            <person name="Zheng H."/>
            <person name="Zhang W."/>
            <person name="Zhang L."/>
            <person name="Zhang Z."/>
            <person name="Li J."/>
            <person name="Lu G."/>
            <person name="Zhu Y."/>
            <person name="Wang Y."/>
            <person name="Huang Y."/>
            <person name="Liu J."/>
            <person name="Kang H."/>
            <person name="Chen J."/>
            <person name="Wang L."/>
            <person name="Chen A."/>
            <person name="Yu S."/>
            <person name="Gao Z."/>
            <person name="Jin L."/>
            <person name="Gu W."/>
            <person name="Wang Z."/>
            <person name="Zhao L."/>
            <person name="Shi B."/>
            <person name="Wen H."/>
            <person name="Lin R."/>
            <person name="Jones M.K."/>
            <person name="Brejova B."/>
            <person name="Vinar T."/>
            <person name="Zhao G."/>
            <person name="McManus D.P."/>
            <person name="Chen Z."/>
            <person name="Zhou Y."/>
            <person name="Wang S."/>
        </authorList>
    </citation>
    <scope>NUCLEOTIDE SEQUENCE [LARGE SCALE GENOMIC DNA]</scope>
</reference>
<dbReference type="GO" id="GO:0070545">
    <property type="term" value="C:PeBoW complex"/>
    <property type="evidence" value="ECO:0007669"/>
    <property type="project" value="TreeGrafter"/>
</dbReference>
<dbReference type="EMBL" id="APAU02000004">
    <property type="protein sequence ID" value="EUB63881.1"/>
    <property type="molecule type" value="Genomic_DNA"/>
</dbReference>
<evidence type="ECO:0000256" key="5">
    <source>
        <dbReference type="SAM" id="MobiDB-lite"/>
    </source>
</evidence>
<accession>W6UT47</accession>
<dbReference type="Proteomes" id="UP000019149">
    <property type="component" value="Unassembled WGS sequence"/>
</dbReference>
<evidence type="ECO:0000256" key="4">
    <source>
        <dbReference type="HAMAP-Rule" id="MF_03028"/>
    </source>
</evidence>
<dbReference type="SUPFAM" id="SSF52113">
    <property type="entry name" value="BRCT domain"/>
    <property type="match status" value="1"/>
</dbReference>
<dbReference type="GO" id="GO:0030687">
    <property type="term" value="C:preribosome, large subunit precursor"/>
    <property type="evidence" value="ECO:0007669"/>
    <property type="project" value="UniProtKB-UniRule"/>
</dbReference>
<name>W6UT47_ECHGR</name>
<dbReference type="GO" id="GO:0005654">
    <property type="term" value="C:nucleoplasm"/>
    <property type="evidence" value="ECO:0007669"/>
    <property type="project" value="UniProtKB-SubCell"/>
</dbReference>
<dbReference type="OMA" id="QKVTWIV"/>
<dbReference type="CTD" id="36336724"/>
<comment type="function">
    <text evidence="4">Required for maturation of ribosomal RNAs and formation of the large ribosomal subunit.</text>
</comment>
<dbReference type="GO" id="GO:0000463">
    <property type="term" value="P:maturation of LSU-rRNA from tricistronic rRNA transcript (SSU-rRNA, 5.8S rRNA, LSU-rRNA)"/>
    <property type="evidence" value="ECO:0007669"/>
    <property type="project" value="UniProtKB-UniRule"/>
</dbReference>
<proteinExistence type="inferred from homology"/>
<evidence type="ECO:0000313" key="8">
    <source>
        <dbReference type="Proteomes" id="UP000019149"/>
    </source>
</evidence>
<comment type="similarity">
    <text evidence="4">Belongs to the pescadillo family.</text>
</comment>
<dbReference type="PANTHER" id="PTHR12221">
    <property type="entry name" value="PESCADILLO - RELATED"/>
    <property type="match status" value="1"/>
</dbReference>
<dbReference type="CDD" id="cd17709">
    <property type="entry name" value="BRCT_pescadillo_like"/>
    <property type="match status" value="1"/>
</dbReference>
<dbReference type="RefSeq" id="XP_024355077.1">
    <property type="nucleotide sequence ID" value="XM_024490258.1"/>
</dbReference>